<evidence type="ECO:0000313" key="3">
    <source>
        <dbReference type="EMBL" id="BDZ78760.1"/>
    </source>
</evidence>
<dbReference type="InterPro" id="IPR011042">
    <property type="entry name" value="6-blade_b-propeller_TolB-like"/>
</dbReference>
<dbReference type="RefSeq" id="WP_316265843.1">
    <property type="nucleotide sequence ID" value="NZ_AP027742.1"/>
</dbReference>
<dbReference type="SUPFAM" id="SSF63825">
    <property type="entry name" value="YWTD domain"/>
    <property type="match status" value="1"/>
</dbReference>
<dbReference type="EMBL" id="AP027742">
    <property type="protein sequence ID" value="BDZ78760.1"/>
    <property type="molecule type" value="Genomic_DNA"/>
</dbReference>
<evidence type="ECO:0000313" key="4">
    <source>
        <dbReference type="Proteomes" id="UP001305815"/>
    </source>
</evidence>
<dbReference type="Pfam" id="PF18975">
    <property type="entry name" value="DUF5711"/>
    <property type="match status" value="1"/>
</dbReference>
<proteinExistence type="predicted"/>
<feature type="compositionally biased region" description="Basic and acidic residues" evidence="1">
    <location>
        <begin position="9"/>
        <end position="18"/>
    </location>
</feature>
<feature type="region of interest" description="Disordered" evidence="1">
    <location>
        <begin position="1"/>
        <end position="26"/>
    </location>
</feature>
<accession>A0ABN6Z6L0</accession>
<name>A0ABN6Z6L0_9FIRM</name>
<sequence>MKLRKKSKLQGEQEKEQTQKMPTEGMEDYSIEELEEQIKSHKTKMRRRTIIGTAAVILALIGVYLVIQLQTYTSVRTIDVYRSENSGNSSYKEFADGVLKYSRDGISFLNRKGEEEWNQSYQIQNPVITVYGESAAVADKGGNSIEVFTKEGLKGEIETTRPIEKIAVSSQGIVAAILKDDASPQIICYDAAGNVLAELSASLTGTGYPLNISLSDDGTILLVSYLVIQNGKASTNVYYYNFGEGGKEADNYEIVTDNYEDMTAPSAFFLDQETSVIVGNNRLLIYKGKERPKLAQTVELEKEIKSVFYSTRYIGLILKNEGEEGNELCLYNKNGKKVLSENFSGDYSNVKICGSQVIMYEGKKCSVFTRNGIKKFDGELNETIQEMFPILGVNKYIVMNANGMEVVRFVK</sequence>
<dbReference type="Proteomes" id="UP001305815">
    <property type="component" value="Chromosome"/>
</dbReference>
<gene>
    <name evidence="3" type="ORF">Lac1_29430</name>
</gene>
<dbReference type="Gene3D" id="2.120.10.30">
    <property type="entry name" value="TolB, C-terminal domain"/>
    <property type="match status" value="1"/>
</dbReference>
<evidence type="ECO:0000256" key="1">
    <source>
        <dbReference type="SAM" id="MobiDB-lite"/>
    </source>
</evidence>
<reference evidence="4" key="1">
    <citation type="journal article" date="2023" name="Int. J. Syst. Evol. Microbiol.">
        <title>Claveliimonas bilis gen. nov., sp. nov., deoxycholic acid-producing bacteria isolated from human faeces, and reclassification of Sellimonas monacensis Zenner et al. 2021 as Claveliimonas monacensis comb. nov.</title>
        <authorList>
            <person name="Hisatomi A."/>
            <person name="Kastawa N.W.E.P.G."/>
            <person name="Song I."/>
            <person name="Ohkuma M."/>
            <person name="Fukiya S."/>
            <person name="Sakamoto M."/>
        </authorList>
    </citation>
    <scope>NUCLEOTIDE SEQUENCE [LARGE SCALE GENOMIC DNA]</scope>
    <source>
        <strain evidence="4">12BBH14</strain>
    </source>
</reference>
<organism evidence="3 4">
    <name type="scientific">Claveliimonas bilis</name>
    <dbReference type="NCBI Taxonomy" id="3028070"/>
    <lineage>
        <taxon>Bacteria</taxon>
        <taxon>Bacillati</taxon>
        <taxon>Bacillota</taxon>
        <taxon>Clostridia</taxon>
        <taxon>Lachnospirales</taxon>
        <taxon>Lachnospiraceae</taxon>
        <taxon>Claveliimonas</taxon>
    </lineage>
</organism>
<feature type="transmembrane region" description="Helical" evidence="2">
    <location>
        <begin position="49"/>
        <end position="67"/>
    </location>
</feature>
<evidence type="ECO:0000256" key="2">
    <source>
        <dbReference type="SAM" id="Phobius"/>
    </source>
</evidence>
<keyword evidence="4" id="KW-1185">Reference proteome</keyword>
<keyword evidence="2" id="KW-0472">Membrane</keyword>
<dbReference type="InterPro" id="IPR043765">
    <property type="entry name" value="DUF5711"/>
</dbReference>
<keyword evidence="2" id="KW-1133">Transmembrane helix</keyword>
<keyword evidence="2" id="KW-0812">Transmembrane</keyword>
<protein>
    <submittedName>
        <fullName evidence="3">Uncharacterized protein</fullName>
    </submittedName>
</protein>